<dbReference type="GO" id="GO:0003735">
    <property type="term" value="F:structural constituent of ribosome"/>
    <property type="evidence" value="ECO:0007669"/>
    <property type="project" value="InterPro"/>
</dbReference>
<dbReference type="SUPFAM" id="SSF48300">
    <property type="entry name" value="Ribosomal protein L7/12, oligomerisation (N-terminal) domain"/>
    <property type="match status" value="1"/>
</dbReference>
<accession>A0A182Q6E8</accession>
<evidence type="ECO:0000256" key="1">
    <source>
        <dbReference type="ARBA" id="ARBA00007197"/>
    </source>
</evidence>
<keyword evidence="2" id="KW-0689">Ribosomal protein</keyword>
<organism evidence="6 7">
    <name type="scientific">Anopheles farauti</name>
    <dbReference type="NCBI Taxonomy" id="69004"/>
    <lineage>
        <taxon>Eukaryota</taxon>
        <taxon>Metazoa</taxon>
        <taxon>Ecdysozoa</taxon>
        <taxon>Arthropoda</taxon>
        <taxon>Hexapoda</taxon>
        <taxon>Insecta</taxon>
        <taxon>Pterygota</taxon>
        <taxon>Neoptera</taxon>
        <taxon>Endopterygota</taxon>
        <taxon>Diptera</taxon>
        <taxon>Nematocera</taxon>
        <taxon>Culicoidea</taxon>
        <taxon>Culicidae</taxon>
        <taxon>Anophelinae</taxon>
        <taxon>Anopheles</taxon>
    </lineage>
</organism>
<protein>
    <submittedName>
        <fullName evidence="6">Uncharacterized protein</fullName>
    </submittedName>
</protein>
<dbReference type="Pfam" id="PF16320">
    <property type="entry name" value="Ribosomal_L12_N"/>
    <property type="match status" value="1"/>
</dbReference>
<comment type="similarity">
    <text evidence="1">Belongs to the bacterial ribosomal protein bL12 family.</text>
</comment>
<dbReference type="PANTHER" id="PTHR45987:SF4">
    <property type="entry name" value="LARGE RIBOSOMAL SUBUNIT PROTEIN BL12M"/>
    <property type="match status" value="1"/>
</dbReference>
<name>A0A182Q6E8_9DIPT</name>
<evidence type="ECO:0000313" key="6">
    <source>
        <dbReference type="EnsemblMetazoa" id="AFAF003970-PA"/>
    </source>
</evidence>
<dbReference type="GO" id="GO:0003729">
    <property type="term" value="F:mRNA binding"/>
    <property type="evidence" value="ECO:0007669"/>
    <property type="project" value="TreeGrafter"/>
</dbReference>
<dbReference type="Proteomes" id="UP000075886">
    <property type="component" value="Unassembled WGS sequence"/>
</dbReference>
<evidence type="ECO:0000256" key="2">
    <source>
        <dbReference type="ARBA" id="ARBA00022980"/>
    </source>
</evidence>
<reference evidence="6" key="2">
    <citation type="submission" date="2020-05" db="UniProtKB">
        <authorList>
            <consortium name="EnsemblMetazoa"/>
        </authorList>
    </citation>
    <scope>IDENTIFICATION</scope>
    <source>
        <strain evidence="6">FAR1</strain>
    </source>
</reference>
<feature type="domain" description="Large ribosomal subunit protein bL12 oligomerization" evidence="5">
    <location>
        <begin position="58"/>
        <end position="106"/>
    </location>
</feature>
<dbReference type="InterPro" id="IPR008932">
    <property type="entry name" value="Ribosomal_bL12_oligo"/>
</dbReference>
<dbReference type="InterPro" id="IPR036235">
    <property type="entry name" value="Ribosomal_bL12_oligo_N_sf"/>
</dbReference>
<dbReference type="InterPro" id="IPR013823">
    <property type="entry name" value="Ribosomal_bL12_C"/>
</dbReference>
<dbReference type="FunFam" id="3.30.1390.10:FF:000001">
    <property type="entry name" value="50S ribosomal protein L7/L12"/>
    <property type="match status" value="1"/>
</dbReference>
<dbReference type="SUPFAM" id="SSF54736">
    <property type="entry name" value="ClpS-like"/>
    <property type="match status" value="1"/>
</dbReference>
<dbReference type="EMBL" id="AXCN02001048">
    <property type="status" value="NOT_ANNOTATED_CDS"/>
    <property type="molecule type" value="Genomic_DNA"/>
</dbReference>
<keyword evidence="3" id="KW-0687">Ribonucleoprotein</keyword>
<dbReference type="HAMAP" id="MF_00368">
    <property type="entry name" value="Ribosomal_bL12"/>
    <property type="match status" value="1"/>
</dbReference>
<dbReference type="STRING" id="69004.A0A182Q6E8"/>
<evidence type="ECO:0000259" key="4">
    <source>
        <dbReference type="Pfam" id="PF00542"/>
    </source>
</evidence>
<dbReference type="PANTHER" id="PTHR45987">
    <property type="entry name" value="39S RIBOSOMAL PROTEIN L12"/>
    <property type="match status" value="1"/>
</dbReference>
<evidence type="ECO:0000256" key="3">
    <source>
        <dbReference type="ARBA" id="ARBA00023274"/>
    </source>
</evidence>
<reference evidence="7" key="1">
    <citation type="submission" date="2014-01" db="EMBL/GenBank/DDBJ databases">
        <title>The Genome Sequence of Anopheles farauti FAR1 (V2).</title>
        <authorList>
            <consortium name="The Broad Institute Genomics Platform"/>
            <person name="Neafsey D.E."/>
            <person name="Besansky N."/>
            <person name="Howell P."/>
            <person name="Walton C."/>
            <person name="Young S.K."/>
            <person name="Zeng Q."/>
            <person name="Gargeya S."/>
            <person name="Fitzgerald M."/>
            <person name="Haas B."/>
            <person name="Abouelleil A."/>
            <person name="Allen A.W."/>
            <person name="Alvarado L."/>
            <person name="Arachchi H.M."/>
            <person name="Berlin A.M."/>
            <person name="Chapman S.B."/>
            <person name="Gainer-Dewar J."/>
            <person name="Goldberg J."/>
            <person name="Griggs A."/>
            <person name="Gujja S."/>
            <person name="Hansen M."/>
            <person name="Howarth C."/>
            <person name="Imamovic A."/>
            <person name="Ireland A."/>
            <person name="Larimer J."/>
            <person name="McCowan C."/>
            <person name="Murphy C."/>
            <person name="Pearson M."/>
            <person name="Poon T.W."/>
            <person name="Priest M."/>
            <person name="Roberts A."/>
            <person name="Saif S."/>
            <person name="Shea T."/>
            <person name="Sisk P."/>
            <person name="Sykes S."/>
            <person name="Wortman J."/>
            <person name="Nusbaum C."/>
            <person name="Birren B."/>
        </authorList>
    </citation>
    <scope>NUCLEOTIDE SEQUENCE [LARGE SCALE GENOMIC DNA]</scope>
    <source>
        <strain evidence="7">FAR1</strain>
    </source>
</reference>
<dbReference type="GO" id="GO:0005762">
    <property type="term" value="C:mitochondrial large ribosomal subunit"/>
    <property type="evidence" value="ECO:0007669"/>
    <property type="project" value="TreeGrafter"/>
</dbReference>
<dbReference type="InterPro" id="IPR000206">
    <property type="entry name" value="Ribosomal_bL12"/>
</dbReference>
<sequence>MIALRTAAFRVSSTLTRRHIATGTARNAEAAVASAGAEKLTIPVPEGTDKPADPKLVSIVDSIAKLNLLEVSELSTLLKRKLNLPDTAMMPAGFGAFAGGAAAPAAVADEEEAAPKVVKTTFKVKLVKFDEKQKVALIKEVKNLLEGMNLVQAKKFVESAPTVVKEDIPKEEAEKLKEAFTKVGAVIEVE</sequence>
<dbReference type="Gene3D" id="1.20.5.710">
    <property type="entry name" value="Single helix bin"/>
    <property type="match status" value="1"/>
</dbReference>
<keyword evidence="7" id="KW-1185">Reference proteome</keyword>
<evidence type="ECO:0000259" key="5">
    <source>
        <dbReference type="Pfam" id="PF16320"/>
    </source>
</evidence>
<dbReference type="Pfam" id="PF00542">
    <property type="entry name" value="Ribosomal_L12"/>
    <property type="match status" value="1"/>
</dbReference>
<dbReference type="EnsemblMetazoa" id="AFAF003970-RA">
    <property type="protein sequence ID" value="AFAF003970-PA"/>
    <property type="gene ID" value="AFAF003970"/>
</dbReference>
<proteinExistence type="inferred from homology"/>
<feature type="domain" description="Large ribosomal subunit protein bL12 C-terminal" evidence="4">
    <location>
        <begin position="122"/>
        <end position="190"/>
    </location>
</feature>
<dbReference type="Gene3D" id="3.30.1390.10">
    <property type="match status" value="1"/>
</dbReference>
<dbReference type="GO" id="GO:0006412">
    <property type="term" value="P:translation"/>
    <property type="evidence" value="ECO:0007669"/>
    <property type="project" value="InterPro"/>
</dbReference>
<dbReference type="VEuPathDB" id="VectorBase:AFAF003970"/>
<dbReference type="AlphaFoldDB" id="A0A182Q6E8"/>
<evidence type="ECO:0000313" key="7">
    <source>
        <dbReference type="Proteomes" id="UP000075886"/>
    </source>
</evidence>
<dbReference type="InterPro" id="IPR014719">
    <property type="entry name" value="Ribosomal_bL12_C/ClpS-like"/>
</dbReference>